<protein>
    <submittedName>
        <fullName evidence="2">Integral membrane protein YggT, involved in response to extracytoplasmic stress (Osmotic shock)</fullName>
    </submittedName>
</protein>
<sequence>MSAFIYALVMLIHNIINVYIIIIFISAVLSFVRPDPNNTIVQVIYRLTEPLFYFIRQKMPFVIFSGVDLSPLVILFGLQFLDNFLIKLVF</sequence>
<keyword evidence="1" id="KW-0472">Membrane</keyword>
<feature type="transmembrane region" description="Helical" evidence="1">
    <location>
        <begin position="6"/>
        <end position="32"/>
    </location>
</feature>
<keyword evidence="1" id="KW-1133">Transmembrane helix</keyword>
<name>A0A1W1EHI4_9ZZZZ</name>
<gene>
    <name evidence="2" type="ORF">MNB_SV-15-640</name>
</gene>
<dbReference type="EMBL" id="FRYL01000004">
    <property type="protein sequence ID" value="SHO80314.1"/>
    <property type="molecule type" value="Genomic_DNA"/>
</dbReference>
<organism evidence="2">
    <name type="scientific">hydrothermal vent metagenome</name>
    <dbReference type="NCBI Taxonomy" id="652676"/>
    <lineage>
        <taxon>unclassified sequences</taxon>
        <taxon>metagenomes</taxon>
        <taxon>ecological metagenomes</taxon>
    </lineage>
</organism>
<dbReference type="InterPro" id="IPR003425">
    <property type="entry name" value="CCB3/YggT"/>
</dbReference>
<accession>A0A1W1EHI4</accession>
<proteinExistence type="predicted"/>
<keyword evidence="1" id="KW-0812">Transmembrane</keyword>
<reference evidence="2" key="1">
    <citation type="submission" date="2016-10" db="EMBL/GenBank/DDBJ databases">
        <authorList>
            <person name="de Groot N.N."/>
        </authorList>
    </citation>
    <scope>NUCLEOTIDE SEQUENCE</scope>
</reference>
<dbReference type="GO" id="GO:0016020">
    <property type="term" value="C:membrane"/>
    <property type="evidence" value="ECO:0007669"/>
    <property type="project" value="InterPro"/>
</dbReference>
<evidence type="ECO:0000256" key="1">
    <source>
        <dbReference type="SAM" id="Phobius"/>
    </source>
</evidence>
<dbReference type="Pfam" id="PF02325">
    <property type="entry name" value="CCB3_YggT"/>
    <property type="match status" value="1"/>
</dbReference>
<feature type="transmembrane region" description="Helical" evidence="1">
    <location>
        <begin position="61"/>
        <end position="81"/>
    </location>
</feature>
<evidence type="ECO:0000313" key="2">
    <source>
        <dbReference type="EMBL" id="SHO80314.1"/>
    </source>
</evidence>
<dbReference type="AlphaFoldDB" id="A0A1W1EHI4"/>